<reference evidence="2" key="1">
    <citation type="submission" date="2004-02" db="EMBL/GenBank/DDBJ databases">
        <title>The genome sequence of the enterobacterial phytopathogen Erwinia carotovora subsp. atroseptica SCRI1043 and functional genomic identification of novel virulence factors.</title>
        <authorList>
            <person name="Bell K.S."/>
            <person name="Sebaihia M."/>
            <person name="Pritchard L."/>
            <person name="Holden M."/>
            <person name="Hyman L.J."/>
            <person name="Holeva M.C."/>
            <person name="Thomson N.R."/>
            <person name="Bentley S.D."/>
            <person name="Churcher C."/>
            <person name="Mungall K."/>
            <person name="Atkin R."/>
            <person name="Bason N."/>
            <person name="Brooks K."/>
            <person name="Chillingworth T."/>
            <person name="Clark K."/>
            <person name="Doggett J."/>
            <person name="Fraser A."/>
            <person name="Hance Z."/>
            <person name="Hauser H."/>
            <person name="Jagels K."/>
            <person name="Moule S."/>
            <person name="Norbertczak H."/>
            <person name="Ormond D."/>
            <person name="Price C."/>
            <person name="Quail M.A."/>
            <person name="Sanders M."/>
            <person name="Walker D."/>
            <person name="Whitehead S."/>
            <person name="Salmond G.P.C."/>
            <person name="Birch P.R.J."/>
            <person name="Barrell B.G."/>
            <person name="Parkhill J."/>
            <person name="Toth I.K."/>
        </authorList>
    </citation>
    <scope>NUCLEOTIDE SEQUENCE</scope>
    <source>
        <strain evidence="2">SCRI1043</strain>
    </source>
</reference>
<evidence type="ECO:0000256" key="1">
    <source>
        <dbReference type="SAM" id="Phobius"/>
    </source>
</evidence>
<feature type="transmembrane region" description="Helical" evidence="1">
    <location>
        <begin position="32"/>
        <end position="51"/>
    </location>
</feature>
<dbReference type="Proteomes" id="UP000007966">
    <property type="component" value="Chromosome"/>
</dbReference>
<dbReference type="HOGENOM" id="CLU_2524556_0_0_6"/>
<gene>
    <name evidence="2" type="ordered locus">ECA1642</name>
</gene>
<keyword evidence="1" id="KW-1133">Transmembrane helix</keyword>
<protein>
    <submittedName>
        <fullName evidence="2">Membrane protein</fullName>
    </submittedName>
</protein>
<feature type="transmembrane region" description="Helical" evidence="1">
    <location>
        <begin position="58"/>
        <end position="76"/>
    </location>
</feature>
<sequence length="84" mass="9950">MIYLYTQNIKNPCLTHGCHIEYKEFKFHAPNVLMFTGYIILTILILSYIGFWQHIHELIVFFTVIIKKIYIYYSAISAGRVFPS</sequence>
<proteinExistence type="predicted"/>
<keyword evidence="3" id="KW-1185">Reference proteome</keyword>
<name>Q6D6P0_PECAS</name>
<dbReference type="EMBL" id="BX950851">
    <property type="protein sequence ID" value="CAG74546.1"/>
    <property type="molecule type" value="Genomic_DNA"/>
</dbReference>
<keyword evidence="1" id="KW-0472">Membrane</keyword>
<evidence type="ECO:0000313" key="3">
    <source>
        <dbReference type="Proteomes" id="UP000007966"/>
    </source>
</evidence>
<keyword evidence="1" id="KW-0812">Transmembrane</keyword>
<organism evidence="2 3">
    <name type="scientific">Pectobacterium atrosepticum (strain SCRI 1043 / ATCC BAA-672)</name>
    <name type="common">Erwinia carotovora subsp. atroseptica</name>
    <dbReference type="NCBI Taxonomy" id="218491"/>
    <lineage>
        <taxon>Bacteria</taxon>
        <taxon>Pseudomonadati</taxon>
        <taxon>Pseudomonadota</taxon>
        <taxon>Gammaproteobacteria</taxon>
        <taxon>Enterobacterales</taxon>
        <taxon>Pectobacteriaceae</taxon>
        <taxon>Pectobacterium</taxon>
    </lineage>
</organism>
<dbReference type="AlphaFoldDB" id="Q6D6P0"/>
<dbReference type="KEGG" id="eca:ECA1642"/>
<accession>Q6D6P0</accession>
<evidence type="ECO:0000313" key="2">
    <source>
        <dbReference type="EMBL" id="CAG74546.1"/>
    </source>
</evidence>